<reference evidence="2" key="1">
    <citation type="submission" date="2016-11" db="UniProtKB">
        <authorList>
            <consortium name="WormBaseParasite"/>
        </authorList>
    </citation>
    <scope>IDENTIFICATION</scope>
</reference>
<organism evidence="1 2">
    <name type="scientific">Meloidogyne hapla</name>
    <name type="common">Root-knot nematode worm</name>
    <dbReference type="NCBI Taxonomy" id="6305"/>
    <lineage>
        <taxon>Eukaryota</taxon>
        <taxon>Metazoa</taxon>
        <taxon>Ecdysozoa</taxon>
        <taxon>Nematoda</taxon>
        <taxon>Chromadorea</taxon>
        <taxon>Rhabditida</taxon>
        <taxon>Tylenchina</taxon>
        <taxon>Tylenchomorpha</taxon>
        <taxon>Tylenchoidea</taxon>
        <taxon>Meloidogynidae</taxon>
        <taxon>Meloidogyninae</taxon>
        <taxon>Meloidogyne</taxon>
    </lineage>
</organism>
<proteinExistence type="predicted"/>
<dbReference type="WBParaSite" id="MhA1_Contig2101.frz3.gene3">
    <property type="protein sequence ID" value="MhA1_Contig2101.frz3.gene3"/>
    <property type="gene ID" value="MhA1_Contig2101.frz3.gene3"/>
</dbReference>
<evidence type="ECO:0000313" key="2">
    <source>
        <dbReference type="WBParaSite" id="MhA1_Contig2101.frz3.gene3"/>
    </source>
</evidence>
<evidence type="ECO:0000313" key="1">
    <source>
        <dbReference type="Proteomes" id="UP000095281"/>
    </source>
</evidence>
<protein>
    <submittedName>
        <fullName evidence="2">Ankyrin repeat protein</fullName>
    </submittedName>
</protein>
<sequence length="116" mass="13924">MKTINCRTNWTIQEIKKIQSNLSSNNKIHLSSNRFFNSDFPKVAWQLFIEIMHHSPDYSRRYDQSYSKRENDFIYIWLTQMGPNGLNDVVNTKYRIYAIVEENTNIDIVKYLIKII</sequence>
<accession>A0A1I8BFG5</accession>
<dbReference type="AlphaFoldDB" id="A0A1I8BFG5"/>
<dbReference type="Proteomes" id="UP000095281">
    <property type="component" value="Unplaced"/>
</dbReference>
<name>A0A1I8BFG5_MELHA</name>
<keyword evidence="1" id="KW-1185">Reference proteome</keyword>